<dbReference type="Gene3D" id="3.40.50.300">
    <property type="entry name" value="P-loop containing nucleotide triphosphate hydrolases"/>
    <property type="match status" value="1"/>
</dbReference>
<evidence type="ECO:0000256" key="3">
    <source>
        <dbReference type="ARBA" id="ARBA00022692"/>
    </source>
</evidence>
<evidence type="ECO:0000313" key="15">
    <source>
        <dbReference type="Proteomes" id="UP000295757"/>
    </source>
</evidence>
<keyword evidence="7" id="KW-0813">Transport</keyword>
<dbReference type="Pfam" id="PF00005">
    <property type="entry name" value="ABC_tran"/>
    <property type="match status" value="1"/>
</dbReference>
<accession>A0A4R7UD42</accession>
<dbReference type="PROSITE" id="PS50990">
    <property type="entry name" value="PEPTIDASE_C39"/>
    <property type="match status" value="1"/>
</dbReference>
<evidence type="ECO:0000256" key="11">
    <source>
        <dbReference type="SAM" id="Phobius"/>
    </source>
</evidence>
<dbReference type="InterPro" id="IPR039421">
    <property type="entry name" value="Type_1_exporter"/>
</dbReference>
<evidence type="ECO:0000259" key="13">
    <source>
        <dbReference type="PROSITE" id="PS50990"/>
    </source>
</evidence>
<dbReference type="AlphaFoldDB" id="A0A4R7UD42"/>
<feature type="transmembrane region" description="Helical" evidence="11">
    <location>
        <begin position="154"/>
        <end position="172"/>
    </location>
</feature>
<evidence type="ECO:0000256" key="6">
    <source>
        <dbReference type="ARBA" id="ARBA00022840"/>
    </source>
</evidence>
<keyword evidence="5" id="KW-0788">Thiol protease</keyword>
<sequence>MKQQIDQRDCSIYVFEHFANKYYGDSIDINELKLNIIYDVNGISLKNLQDLIKKFSYQLQSFKCNSNDFEKIDNSEYPFAAIVNNNNMSHMVLIKQRKENKLIIYDPQIGESIILINEFLKTFAEIIICFQKTSQHITKEIKTHNKFQWKGMTLSFKLIGFYLLQILVSLITPLTSKYVFEAIIPYHLKIELWIMTGFFVVMFLLSILIQIMLMRIFELKFLKKYNQKFQSLIQTWISENIKLINKLNSIEIKNRINSLSNYLVYKQTFLSKIIVNLISLILALIIILSINKQLLIIVACFGIITSLFSFIFIQWYNKYKNIIINDAQQRDKDMDNYINLLKNNFESNLINFLQSNLLNNYTNHILMNSSFNIQMQNFNYFELFLDVFYPFCILIYGAYQVWNNNLQIYQLLFFITASNLFIKPLKFIPEAFKMYKDYRIVTSLLKIFNAPSKQENLDLYLDKITKIQLSYVSFSYHNDPNFNTINIPRMILNNKHIISGNNGCGKTTLCNILSGKYQNDFGEILINDVPMNLHKNFNIREKIYYIGDKAEKLDMSIAEYLMIKDIQIFQQIMLKFKLHSILEAASLNDIKNTNINSLSSGQLQIIKILRLFLNDYDVIMLDEAFESLSEEIFKILKIIIYDLLKDKIVLEISHNHKYIFNNAEVIQIEKVQN</sequence>
<dbReference type="Pfam" id="PF03412">
    <property type="entry name" value="Peptidase_C39"/>
    <property type="match status" value="1"/>
</dbReference>
<feature type="domain" description="ABC transmembrane type-1" evidence="12">
    <location>
        <begin position="158"/>
        <end position="437"/>
    </location>
</feature>
<evidence type="ECO:0000259" key="12">
    <source>
        <dbReference type="PROSITE" id="PS50929"/>
    </source>
</evidence>
<evidence type="ECO:0000256" key="4">
    <source>
        <dbReference type="ARBA" id="ARBA00022741"/>
    </source>
</evidence>
<dbReference type="GO" id="GO:0006508">
    <property type="term" value="P:proteolysis"/>
    <property type="evidence" value="ECO:0007669"/>
    <property type="project" value="InterPro"/>
</dbReference>
<comment type="subcellular location">
    <subcellularLocation>
        <location evidence="1">Cell membrane</location>
        <topology evidence="1">Multi-pass membrane protein</topology>
    </subcellularLocation>
</comment>
<feature type="transmembrane region" description="Helical" evidence="11">
    <location>
        <begin position="383"/>
        <end position="402"/>
    </location>
</feature>
<keyword evidence="5" id="KW-0645">Protease</keyword>
<keyword evidence="5" id="KW-0378">Hydrolase</keyword>
<gene>
    <name evidence="14" type="ORF">BCF59_0631</name>
</gene>
<reference evidence="14 15" key="1">
    <citation type="submission" date="2019-03" db="EMBL/GenBank/DDBJ databases">
        <title>Genomic Encyclopedia of Archaeal and Bacterial Type Strains, Phase II (KMG-II): from individual species to whole genera.</title>
        <authorList>
            <person name="Goeker M."/>
        </authorList>
    </citation>
    <scope>NUCLEOTIDE SEQUENCE [LARGE SCALE GENOMIC DNA]</scope>
    <source>
        <strain evidence="14 15">ATCC 35214</strain>
    </source>
</reference>
<comment type="similarity">
    <text evidence="2">Belongs to the ABC transporter superfamily.</text>
</comment>
<feature type="transmembrane region" description="Helical" evidence="11">
    <location>
        <begin position="294"/>
        <end position="313"/>
    </location>
</feature>
<dbReference type="GO" id="GO:0005524">
    <property type="term" value="F:ATP binding"/>
    <property type="evidence" value="ECO:0007669"/>
    <property type="project" value="UniProtKB-KW"/>
</dbReference>
<evidence type="ECO:0000256" key="5">
    <source>
        <dbReference type="ARBA" id="ARBA00022807"/>
    </source>
</evidence>
<evidence type="ECO:0000256" key="8">
    <source>
        <dbReference type="ARBA" id="ARBA00022989"/>
    </source>
</evidence>
<dbReference type="InterPro" id="IPR027417">
    <property type="entry name" value="P-loop_NTPase"/>
</dbReference>
<dbReference type="InterPro" id="IPR011527">
    <property type="entry name" value="ABC1_TM_dom"/>
</dbReference>
<evidence type="ECO:0000256" key="7">
    <source>
        <dbReference type="ARBA" id="ARBA00022927"/>
    </source>
</evidence>
<dbReference type="OrthoDB" id="403954at2"/>
<feature type="transmembrane region" description="Helical" evidence="11">
    <location>
        <begin position="408"/>
        <end position="425"/>
    </location>
</feature>
<evidence type="ECO:0000313" key="14">
    <source>
        <dbReference type="EMBL" id="TDV23285.1"/>
    </source>
</evidence>
<organism evidence="14 15">
    <name type="scientific">Mycoplasmopsis mustelae</name>
    <dbReference type="NCBI Taxonomy" id="171289"/>
    <lineage>
        <taxon>Bacteria</taxon>
        <taxon>Bacillati</taxon>
        <taxon>Mycoplasmatota</taxon>
        <taxon>Mycoplasmoidales</taxon>
        <taxon>Metamycoplasmataceae</taxon>
        <taxon>Mycoplasmopsis</taxon>
    </lineage>
</organism>
<dbReference type="SMART" id="SM00382">
    <property type="entry name" value="AAA"/>
    <property type="match status" value="1"/>
</dbReference>
<dbReference type="GO" id="GO:0140359">
    <property type="term" value="F:ABC-type transporter activity"/>
    <property type="evidence" value="ECO:0007669"/>
    <property type="project" value="InterPro"/>
</dbReference>
<dbReference type="GO" id="GO:0016887">
    <property type="term" value="F:ATP hydrolysis activity"/>
    <property type="evidence" value="ECO:0007669"/>
    <property type="project" value="InterPro"/>
</dbReference>
<dbReference type="PANTHER" id="PTHR24221">
    <property type="entry name" value="ATP-BINDING CASSETTE SUB-FAMILY B"/>
    <property type="match status" value="1"/>
</dbReference>
<keyword evidence="7" id="KW-0653">Protein transport</keyword>
<comment type="caution">
    <text evidence="14">The sequence shown here is derived from an EMBL/GenBank/DDBJ whole genome shotgun (WGS) entry which is preliminary data.</text>
</comment>
<dbReference type="Proteomes" id="UP000295757">
    <property type="component" value="Unassembled WGS sequence"/>
</dbReference>
<keyword evidence="3 11" id="KW-0812">Transmembrane</keyword>
<dbReference type="InterPro" id="IPR005074">
    <property type="entry name" value="Peptidase_C39"/>
</dbReference>
<dbReference type="GO" id="GO:0005886">
    <property type="term" value="C:plasma membrane"/>
    <property type="evidence" value="ECO:0007669"/>
    <property type="project" value="UniProtKB-SubCell"/>
</dbReference>
<evidence type="ECO:0000256" key="9">
    <source>
        <dbReference type="ARBA" id="ARBA00023136"/>
    </source>
</evidence>
<dbReference type="InterPro" id="IPR003439">
    <property type="entry name" value="ABC_transporter-like_ATP-bd"/>
</dbReference>
<evidence type="ECO:0000256" key="10">
    <source>
        <dbReference type="ARBA" id="ARBA00043264"/>
    </source>
</evidence>
<dbReference type="SUPFAM" id="SSF52540">
    <property type="entry name" value="P-loop containing nucleoside triphosphate hydrolases"/>
    <property type="match status" value="1"/>
</dbReference>
<keyword evidence="15" id="KW-1185">Reference proteome</keyword>
<proteinExistence type="inferred from homology"/>
<dbReference type="InterPro" id="IPR036640">
    <property type="entry name" value="ABC1_TM_sf"/>
</dbReference>
<dbReference type="SUPFAM" id="SSF90123">
    <property type="entry name" value="ABC transporter transmembrane region"/>
    <property type="match status" value="1"/>
</dbReference>
<dbReference type="Gene3D" id="3.90.70.10">
    <property type="entry name" value="Cysteine proteinases"/>
    <property type="match status" value="1"/>
</dbReference>
<keyword evidence="8 11" id="KW-1133">Transmembrane helix</keyword>
<keyword evidence="10" id="KW-0080">Bacteriocin transport</keyword>
<dbReference type="GO" id="GO:0034040">
    <property type="term" value="F:ATPase-coupled lipid transmembrane transporter activity"/>
    <property type="evidence" value="ECO:0007669"/>
    <property type="project" value="TreeGrafter"/>
</dbReference>
<dbReference type="GO" id="GO:0043213">
    <property type="term" value="P:bacteriocin transport"/>
    <property type="evidence" value="ECO:0007669"/>
    <property type="project" value="UniProtKB-KW"/>
</dbReference>
<dbReference type="RefSeq" id="WP_134111130.1">
    <property type="nucleotide sequence ID" value="NZ_SOCN01000003.1"/>
</dbReference>
<dbReference type="NCBIfam" id="NF045998">
    <property type="entry name" value="cleave_ABC_plasm"/>
    <property type="match status" value="1"/>
</dbReference>
<dbReference type="GO" id="GO:0015031">
    <property type="term" value="P:protein transport"/>
    <property type="evidence" value="ECO:0007669"/>
    <property type="project" value="UniProtKB-KW"/>
</dbReference>
<feature type="domain" description="Peptidase C39" evidence="13">
    <location>
        <begin position="4"/>
        <end position="130"/>
    </location>
</feature>
<dbReference type="PANTHER" id="PTHR24221:SF654">
    <property type="entry name" value="ATP-BINDING CASSETTE SUB-FAMILY B MEMBER 6"/>
    <property type="match status" value="1"/>
</dbReference>
<dbReference type="Gene3D" id="1.20.1560.10">
    <property type="entry name" value="ABC transporter type 1, transmembrane domain"/>
    <property type="match status" value="1"/>
</dbReference>
<keyword evidence="6" id="KW-0067">ATP-binding</keyword>
<dbReference type="GO" id="GO:0008234">
    <property type="term" value="F:cysteine-type peptidase activity"/>
    <property type="evidence" value="ECO:0007669"/>
    <property type="project" value="UniProtKB-KW"/>
</dbReference>
<dbReference type="EMBL" id="SOCN01000003">
    <property type="protein sequence ID" value="TDV23285.1"/>
    <property type="molecule type" value="Genomic_DNA"/>
</dbReference>
<evidence type="ECO:0000256" key="2">
    <source>
        <dbReference type="ARBA" id="ARBA00005417"/>
    </source>
</evidence>
<protein>
    <submittedName>
        <fullName evidence="14">ABC-type bacteriocin/lantibiotic exporter with double-glycine peptidase domain</fullName>
    </submittedName>
</protein>
<feature type="transmembrane region" description="Helical" evidence="11">
    <location>
        <begin position="192"/>
        <end position="214"/>
    </location>
</feature>
<name>A0A4R7UD42_9BACT</name>
<dbReference type="InterPro" id="IPR003593">
    <property type="entry name" value="AAA+_ATPase"/>
</dbReference>
<dbReference type="PROSITE" id="PS50929">
    <property type="entry name" value="ABC_TM1F"/>
    <property type="match status" value="1"/>
</dbReference>
<keyword evidence="9 11" id="KW-0472">Membrane</keyword>
<evidence type="ECO:0000256" key="1">
    <source>
        <dbReference type="ARBA" id="ARBA00004651"/>
    </source>
</evidence>
<keyword evidence="4" id="KW-0547">Nucleotide-binding</keyword>
<feature type="transmembrane region" description="Helical" evidence="11">
    <location>
        <begin position="269"/>
        <end position="288"/>
    </location>
</feature>